<protein>
    <submittedName>
        <fullName evidence="2">Uncharacterized protein</fullName>
    </submittedName>
</protein>
<dbReference type="AlphaFoldDB" id="A0A1N6NVX9"/>
<dbReference type="EMBL" id="FTMN01000001">
    <property type="protein sequence ID" value="SIP96288.1"/>
    <property type="molecule type" value="Genomic_DNA"/>
</dbReference>
<feature type="region of interest" description="Disordered" evidence="1">
    <location>
        <begin position="33"/>
        <end position="52"/>
    </location>
</feature>
<sequence length="236" mass="25273">MAIQFGNAQSYLGILSKTTAAVEASEVHTAANTLPSSQAGAESADRSTRISALGQTVSSAEDVYPMDTGKGEKNLSLSTYFNGGYSSPALSLDGLLIPSEKNVRALQDHISKVFPDFLAEHDIPEAPDSIRYDSSGNMVLPADYPYADQLKAALDENPAMARELSTANALSSHLAALKELEPFHEEYAQAQSQAEIDAVINKYSHLLNDNRSYPEIALMFSDDGTLRISADGTALV</sequence>
<evidence type="ECO:0000313" key="2">
    <source>
        <dbReference type="EMBL" id="SIP96288.1"/>
    </source>
</evidence>
<dbReference type="Proteomes" id="UP000186895">
    <property type="component" value="Unassembled WGS sequence"/>
</dbReference>
<dbReference type="STRING" id="49186.SAMN05421647_101601"/>
<dbReference type="RefSeq" id="WP_076460686.1">
    <property type="nucleotide sequence ID" value="NZ_FTMN01000001.1"/>
</dbReference>
<evidence type="ECO:0000256" key="1">
    <source>
        <dbReference type="SAM" id="MobiDB-lite"/>
    </source>
</evidence>
<evidence type="ECO:0000313" key="3">
    <source>
        <dbReference type="Proteomes" id="UP000186895"/>
    </source>
</evidence>
<proteinExistence type="predicted"/>
<reference evidence="2 3" key="1">
    <citation type="submission" date="2017-01" db="EMBL/GenBank/DDBJ databases">
        <authorList>
            <person name="Mah S.A."/>
            <person name="Swanson W.J."/>
            <person name="Moy G.W."/>
            <person name="Vacquier V.D."/>
        </authorList>
    </citation>
    <scope>NUCLEOTIDE SEQUENCE [LARGE SCALE GENOMIC DNA]</scope>
    <source>
        <strain evidence="2 3">DSM 7027</strain>
    </source>
</reference>
<name>A0A1N6NVX9_9GAMM</name>
<accession>A0A1N6NVX9</accession>
<keyword evidence="3" id="KW-1185">Reference proteome</keyword>
<organism evidence="2 3">
    <name type="scientific">Marinobacterium stanieri</name>
    <dbReference type="NCBI Taxonomy" id="49186"/>
    <lineage>
        <taxon>Bacteria</taxon>
        <taxon>Pseudomonadati</taxon>
        <taxon>Pseudomonadota</taxon>
        <taxon>Gammaproteobacteria</taxon>
        <taxon>Oceanospirillales</taxon>
        <taxon>Oceanospirillaceae</taxon>
        <taxon>Marinobacterium</taxon>
    </lineage>
</organism>
<gene>
    <name evidence="2" type="ORF">SAMN05421647_101601</name>
</gene>
<dbReference type="eggNOG" id="ENOG50335JB">
    <property type="taxonomic scope" value="Bacteria"/>
</dbReference>